<evidence type="ECO:0000313" key="9">
    <source>
        <dbReference type="EMBL" id="KIT14265.1"/>
    </source>
</evidence>
<feature type="binding site" evidence="7">
    <location>
        <begin position="81"/>
        <end position="83"/>
    </location>
    <ligand>
        <name>FMN</name>
        <dbReference type="ChEBI" id="CHEBI:58210"/>
    </ligand>
</feature>
<dbReference type="GO" id="GO:0004459">
    <property type="term" value="F:L-lactate dehydrogenase (NAD+) activity"/>
    <property type="evidence" value="ECO:0007669"/>
    <property type="project" value="TreeGrafter"/>
</dbReference>
<evidence type="ECO:0000256" key="2">
    <source>
        <dbReference type="ARBA" id="ARBA00022630"/>
    </source>
</evidence>
<evidence type="ECO:0000313" key="10">
    <source>
        <dbReference type="Proteomes" id="UP000032232"/>
    </source>
</evidence>
<keyword evidence="2 7" id="KW-0285">Flavoprotein</keyword>
<keyword evidence="10" id="KW-1185">Reference proteome</keyword>
<dbReference type="GO" id="GO:0010181">
    <property type="term" value="F:FMN binding"/>
    <property type="evidence" value="ECO:0007669"/>
    <property type="project" value="InterPro"/>
</dbReference>
<feature type="binding site" evidence="7">
    <location>
        <position position="159"/>
    </location>
    <ligand>
        <name>FMN</name>
        <dbReference type="ChEBI" id="CHEBI:58210"/>
    </ligand>
</feature>
<comment type="cofactor">
    <cofactor evidence="1">
        <name>FMN</name>
        <dbReference type="ChEBI" id="CHEBI:58210"/>
    </cofactor>
</comment>
<dbReference type="STRING" id="935700.jaqu_40590"/>
<evidence type="ECO:0000256" key="7">
    <source>
        <dbReference type="PIRSR" id="PIRSR000138-2"/>
    </source>
</evidence>
<dbReference type="InterPro" id="IPR013785">
    <property type="entry name" value="Aldolase_TIM"/>
</dbReference>
<feature type="domain" description="FMN hydroxy acid dehydrogenase" evidence="8">
    <location>
        <begin position="3"/>
        <end position="386"/>
    </location>
</feature>
<proteinExistence type="inferred from homology"/>
<dbReference type="CDD" id="cd02809">
    <property type="entry name" value="alpha_hydroxyacid_oxid_FMN"/>
    <property type="match status" value="1"/>
</dbReference>
<feature type="binding site" evidence="7">
    <location>
        <position position="131"/>
    </location>
    <ligand>
        <name>FMN</name>
        <dbReference type="ChEBI" id="CHEBI:58210"/>
    </ligand>
</feature>
<dbReference type="GO" id="GO:0009060">
    <property type="term" value="P:aerobic respiration"/>
    <property type="evidence" value="ECO:0007669"/>
    <property type="project" value="TreeGrafter"/>
</dbReference>
<feature type="binding site" evidence="7">
    <location>
        <position position="281"/>
    </location>
    <ligand>
        <name>glyoxylate</name>
        <dbReference type="ChEBI" id="CHEBI:36655"/>
    </ligand>
</feature>
<evidence type="ECO:0000256" key="1">
    <source>
        <dbReference type="ARBA" id="ARBA00001917"/>
    </source>
</evidence>
<sequence length="392" mass="42507">MPDLDLSHPAISDLRASARRRLPKFAFEYVDSGTGTEGGVRMNHAGLDAVRFQPAILRGPLEFDLSARAFDDHPLPFGIAPVGYAGLIWPDAERHLARAAVRHGIPYGQSTVATVDPEATGPIAGDLGWFQHYPVNDAGIRRDMLRRIAASGWKVLVVTVDVPGESRRERQRRANISMPPIITPGMVRDMILNPAWSIGHARVGKGRKPRMVFPESYLKDLSGADAFVHAGRLIRGYPDDAYIAALREEWDGPLVVKGVQEGADAERLLKLGVDGIWVSNHSGRQFEGGPAAIENLREVAAAVAGRARVFYCSGLRGGLDILRAYALGADFVFLGKAWYFALAALGPKGVDHLVHILSDDMRSNMAQLGITRPQDAATRLLGSQASTARSEG</sequence>
<evidence type="ECO:0000259" key="8">
    <source>
        <dbReference type="PROSITE" id="PS51349"/>
    </source>
</evidence>
<dbReference type="AlphaFoldDB" id="A0A0D1EEE7"/>
<dbReference type="GO" id="GO:0004460">
    <property type="term" value="F:L-lactate dehydrogenase (cytochrome) activity"/>
    <property type="evidence" value="ECO:0007669"/>
    <property type="project" value="UniProtKB-EC"/>
</dbReference>
<dbReference type="GO" id="GO:0005886">
    <property type="term" value="C:plasma membrane"/>
    <property type="evidence" value="ECO:0007669"/>
    <property type="project" value="TreeGrafter"/>
</dbReference>
<dbReference type="PANTHER" id="PTHR10578">
    <property type="entry name" value="S -2-HYDROXY-ACID OXIDASE-RELATED"/>
    <property type="match status" value="1"/>
</dbReference>
<dbReference type="OrthoDB" id="9770452at2"/>
<dbReference type="SUPFAM" id="SSF51395">
    <property type="entry name" value="FMN-linked oxidoreductases"/>
    <property type="match status" value="1"/>
</dbReference>
<dbReference type="RefSeq" id="WP_043920815.1">
    <property type="nucleotide sequence ID" value="NZ_FZPF01000001.1"/>
</dbReference>
<feature type="binding site" evidence="7">
    <location>
        <position position="168"/>
    </location>
    <ligand>
        <name>glyoxylate</name>
        <dbReference type="ChEBI" id="CHEBI:36655"/>
    </ligand>
</feature>
<keyword evidence="4 9" id="KW-0560">Oxidoreductase</keyword>
<evidence type="ECO:0000256" key="5">
    <source>
        <dbReference type="ARBA" id="ARBA00024042"/>
    </source>
</evidence>
<dbReference type="Gene3D" id="3.20.20.70">
    <property type="entry name" value="Aldolase class I"/>
    <property type="match status" value="1"/>
</dbReference>
<comment type="similarity">
    <text evidence="5">Belongs to the FMN-dependent alpha-hydroxy acid dehydrogenase family.</text>
</comment>
<dbReference type="PROSITE" id="PS51349">
    <property type="entry name" value="FMN_HYDROXY_ACID_DH_2"/>
    <property type="match status" value="1"/>
</dbReference>
<dbReference type="InterPro" id="IPR000262">
    <property type="entry name" value="FMN-dep_DH"/>
</dbReference>
<gene>
    <name evidence="9" type="primary">lldD_2</name>
    <name evidence="9" type="ORF">jaqu_40590</name>
</gene>
<accession>A0A0D1EEE7</accession>
<dbReference type="PATRIC" id="fig|935700.4.peg.4184"/>
<evidence type="ECO:0000256" key="3">
    <source>
        <dbReference type="ARBA" id="ARBA00022643"/>
    </source>
</evidence>
<evidence type="ECO:0000256" key="6">
    <source>
        <dbReference type="PIRSR" id="PIRSR000138-1"/>
    </source>
</evidence>
<feature type="binding site" evidence="7">
    <location>
        <position position="257"/>
    </location>
    <ligand>
        <name>FMN</name>
        <dbReference type="ChEBI" id="CHEBI:58210"/>
    </ligand>
</feature>
<feature type="binding site" evidence="7">
    <location>
        <position position="133"/>
    </location>
    <ligand>
        <name>glyoxylate</name>
        <dbReference type="ChEBI" id="CHEBI:36655"/>
    </ligand>
</feature>
<feature type="binding site" evidence="7">
    <location>
        <position position="279"/>
    </location>
    <ligand>
        <name>FMN</name>
        <dbReference type="ChEBI" id="CHEBI:58210"/>
    </ligand>
</feature>
<feature type="active site" description="Proton acceptor" evidence="6">
    <location>
        <position position="281"/>
    </location>
</feature>
<protein>
    <submittedName>
        <fullName evidence="9">LldD_2 protein</fullName>
        <ecNumber evidence="9">1.1.2.3</ecNumber>
    </submittedName>
</protein>
<organism evidence="9 10">
    <name type="scientific">Jannaschia aquimarina</name>
    <dbReference type="NCBI Taxonomy" id="935700"/>
    <lineage>
        <taxon>Bacteria</taxon>
        <taxon>Pseudomonadati</taxon>
        <taxon>Pseudomonadota</taxon>
        <taxon>Alphaproteobacteria</taxon>
        <taxon>Rhodobacterales</taxon>
        <taxon>Roseobacteraceae</taxon>
        <taxon>Jannaschia</taxon>
    </lineage>
</organism>
<evidence type="ECO:0000256" key="4">
    <source>
        <dbReference type="ARBA" id="ARBA00023002"/>
    </source>
</evidence>
<dbReference type="Proteomes" id="UP000032232">
    <property type="component" value="Unassembled WGS sequence"/>
</dbReference>
<reference evidence="9 10" key="1">
    <citation type="submission" date="2015-02" db="EMBL/GenBank/DDBJ databases">
        <title>Genome Sequence of Jannaschia aquimarina DSM28248, a member of the Roseobacter clade.</title>
        <authorList>
            <person name="Voget S."/>
            <person name="Daniel R."/>
        </authorList>
    </citation>
    <scope>NUCLEOTIDE SEQUENCE [LARGE SCALE GENOMIC DNA]</scope>
    <source>
        <strain evidence="9 10">GSW-M26</strain>
    </source>
</reference>
<feature type="binding site" evidence="7">
    <location>
        <position position="110"/>
    </location>
    <ligand>
        <name>FMN</name>
        <dbReference type="ChEBI" id="CHEBI:58210"/>
    </ligand>
</feature>
<name>A0A0D1EEE7_9RHOB</name>
<dbReference type="InterPro" id="IPR012133">
    <property type="entry name" value="Alpha-hydoxy_acid_DH_FMN"/>
</dbReference>
<feature type="binding site" evidence="7">
    <location>
        <position position="284"/>
    </location>
    <ligand>
        <name>glyoxylate</name>
        <dbReference type="ChEBI" id="CHEBI:36655"/>
    </ligand>
</feature>
<dbReference type="EMBL" id="JYFE01000081">
    <property type="protein sequence ID" value="KIT14265.1"/>
    <property type="molecule type" value="Genomic_DNA"/>
</dbReference>
<dbReference type="PIRSF" id="PIRSF000138">
    <property type="entry name" value="Al-hdrx_acd_dh"/>
    <property type="match status" value="1"/>
</dbReference>
<dbReference type="Pfam" id="PF01070">
    <property type="entry name" value="FMN_dh"/>
    <property type="match status" value="1"/>
</dbReference>
<keyword evidence="3 7" id="KW-0288">FMN</keyword>
<comment type="caution">
    <text evidence="9">The sequence shown here is derived from an EMBL/GenBank/DDBJ whole genome shotgun (WGS) entry which is preliminary data.</text>
</comment>
<dbReference type="EC" id="1.1.2.3" evidence="9"/>
<dbReference type="PANTHER" id="PTHR10578:SF107">
    <property type="entry name" value="2-HYDROXYACID OXIDASE 1"/>
    <property type="match status" value="1"/>
</dbReference>
<dbReference type="InterPro" id="IPR037396">
    <property type="entry name" value="FMN_HAD"/>
</dbReference>
<feature type="binding site" evidence="7">
    <location>
        <position position="29"/>
    </location>
    <ligand>
        <name>glyoxylate</name>
        <dbReference type="ChEBI" id="CHEBI:36655"/>
    </ligand>
</feature>